<dbReference type="InterPro" id="IPR003736">
    <property type="entry name" value="PAAI_dom"/>
</dbReference>
<evidence type="ECO:0000313" key="5">
    <source>
        <dbReference type="Proteomes" id="UP000237655"/>
    </source>
</evidence>
<dbReference type="PANTHER" id="PTHR21660:SF1">
    <property type="entry name" value="ACYL-COENZYME A THIOESTERASE 13"/>
    <property type="match status" value="1"/>
</dbReference>
<feature type="domain" description="Thioesterase" evidence="3">
    <location>
        <begin position="51"/>
        <end position="130"/>
    </location>
</feature>
<dbReference type="NCBIfam" id="TIGR00369">
    <property type="entry name" value="unchar_dom_1"/>
    <property type="match status" value="1"/>
</dbReference>
<keyword evidence="2" id="KW-0378">Hydrolase</keyword>
<keyword evidence="5" id="KW-1185">Reference proteome</keyword>
<dbReference type="Proteomes" id="UP000237655">
    <property type="component" value="Chromosome"/>
</dbReference>
<dbReference type="Pfam" id="PF03061">
    <property type="entry name" value="4HBT"/>
    <property type="match status" value="1"/>
</dbReference>
<evidence type="ECO:0000256" key="2">
    <source>
        <dbReference type="ARBA" id="ARBA00022801"/>
    </source>
</evidence>
<dbReference type="PANTHER" id="PTHR21660">
    <property type="entry name" value="THIOESTERASE SUPERFAMILY MEMBER-RELATED"/>
    <property type="match status" value="1"/>
</dbReference>
<organism evidence="4 5">
    <name type="scientific">Pukyongiella litopenaei</name>
    <dbReference type="NCBI Taxonomy" id="2605946"/>
    <lineage>
        <taxon>Bacteria</taxon>
        <taxon>Pseudomonadati</taxon>
        <taxon>Pseudomonadota</taxon>
        <taxon>Alphaproteobacteria</taxon>
        <taxon>Rhodobacterales</taxon>
        <taxon>Paracoccaceae</taxon>
        <taxon>Pukyongiella</taxon>
    </lineage>
</organism>
<dbReference type="InterPro" id="IPR039298">
    <property type="entry name" value="ACOT13"/>
</dbReference>
<protein>
    <submittedName>
        <fullName evidence="4">PaaI family thioesterase</fullName>
    </submittedName>
</protein>
<dbReference type="CDD" id="cd03443">
    <property type="entry name" value="PaaI_thioesterase"/>
    <property type="match status" value="1"/>
</dbReference>
<name>A0A2S0MPB2_9RHOB</name>
<sequence length="148" mass="15286">MPSRPRQPDTGGIIREQSGCQAAVGYEVDVSHPDRRARTTLTIGPDHLNRNGMLHGGIIAMLLDSACGFSASMALGGDALTPLVTVSLTTQFVAGAPVGAEVTALGTVSGGGRKICHVTGELRDGDGRLLATAQGVFKRRPPDGRVQA</sequence>
<proteinExistence type="inferred from homology"/>
<dbReference type="SUPFAM" id="SSF54637">
    <property type="entry name" value="Thioesterase/thiol ester dehydrase-isomerase"/>
    <property type="match status" value="1"/>
</dbReference>
<dbReference type="InterPro" id="IPR029069">
    <property type="entry name" value="HotDog_dom_sf"/>
</dbReference>
<accession>A0A2S0MPB2</accession>
<reference evidence="5" key="1">
    <citation type="submission" date="2018-03" db="EMBL/GenBank/DDBJ databases">
        <title>Genomic analysis of the strain SH-1 isolated from shrimp intestine.</title>
        <authorList>
            <person name="Kim Y.-S."/>
            <person name="Kim S.-E."/>
            <person name="Kim K.-H."/>
        </authorList>
    </citation>
    <scope>NUCLEOTIDE SEQUENCE [LARGE SCALE GENOMIC DNA]</scope>
    <source>
        <strain evidence="5">SH-1</strain>
    </source>
</reference>
<evidence type="ECO:0000313" key="4">
    <source>
        <dbReference type="EMBL" id="AVO37667.1"/>
    </source>
</evidence>
<dbReference type="AlphaFoldDB" id="A0A2S0MPB2"/>
<comment type="similarity">
    <text evidence="1">Belongs to the thioesterase PaaI family.</text>
</comment>
<dbReference type="KEGG" id="thas:C6Y53_08100"/>
<dbReference type="InterPro" id="IPR006683">
    <property type="entry name" value="Thioestr_dom"/>
</dbReference>
<dbReference type="EMBL" id="CP027665">
    <property type="protein sequence ID" value="AVO37667.1"/>
    <property type="molecule type" value="Genomic_DNA"/>
</dbReference>
<gene>
    <name evidence="4" type="ORF">C6Y53_08100</name>
</gene>
<dbReference type="Gene3D" id="3.10.129.10">
    <property type="entry name" value="Hotdog Thioesterase"/>
    <property type="match status" value="1"/>
</dbReference>
<evidence type="ECO:0000259" key="3">
    <source>
        <dbReference type="Pfam" id="PF03061"/>
    </source>
</evidence>
<dbReference type="GO" id="GO:0047617">
    <property type="term" value="F:fatty acyl-CoA hydrolase activity"/>
    <property type="evidence" value="ECO:0007669"/>
    <property type="project" value="InterPro"/>
</dbReference>
<evidence type="ECO:0000256" key="1">
    <source>
        <dbReference type="ARBA" id="ARBA00008324"/>
    </source>
</evidence>